<dbReference type="PROSITE" id="PS50157">
    <property type="entry name" value="ZINC_FINGER_C2H2_2"/>
    <property type="match status" value="4"/>
</dbReference>
<dbReference type="GO" id="GO:0005634">
    <property type="term" value="C:nucleus"/>
    <property type="evidence" value="ECO:0007669"/>
    <property type="project" value="UniProtKB-SubCell"/>
</dbReference>
<evidence type="ECO:0000256" key="5">
    <source>
        <dbReference type="ARBA" id="ARBA00022833"/>
    </source>
</evidence>
<accession>A0AAW2GFT0</accession>
<evidence type="ECO:0000256" key="6">
    <source>
        <dbReference type="ARBA" id="ARBA00023125"/>
    </source>
</evidence>
<keyword evidence="5" id="KW-0862">Zinc</keyword>
<feature type="domain" description="C2H2-type" evidence="9">
    <location>
        <begin position="90"/>
        <end position="118"/>
    </location>
</feature>
<dbReference type="PANTHER" id="PTHR24404">
    <property type="entry name" value="ZINC FINGER PROTEIN"/>
    <property type="match status" value="1"/>
</dbReference>
<evidence type="ECO:0000256" key="2">
    <source>
        <dbReference type="ARBA" id="ARBA00022723"/>
    </source>
</evidence>
<dbReference type="GO" id="GO:0003682">
    <property type="term" value="F:chromatin binding"/>
    <property type="evidence" value="ECO:0007669"/>
    <property type="project" value="UniProtKB-ARBA"/>
</dbReference>
<dbReference type="GO" id="GO:0003700">
    <property type="term" value="F:DNA-binding transcription factor activity"/>
    <property type="evidence" value="ECO:0007669"/>
    <property type="project" value="TreeGrafter"/>
</dbReference>
<comment type="caution">
    <text evidence="10">The sequence shown here is derived from an EMBL/GenBank/DDBJ whole genome shotgun (WGS) entry which is preliminary data.</text>
</comment>
<organism evidence="10 11">
    <name type="scientific">Cardiocondyla obscurior</name>
    <dbReference type="NCBI Taxonomy" id="286306"/>
    <lineage>
        <taxon>Eukaryota</taxon>
        <taxon>Metazoa</taxon>
        <taxon>Ecdysozoa</taxon>
        <taxon>Arthropoda</taxon>
        <taxon>Hexapoda</taxon>
        <taxon>Insecta</taxon>
        <taxon>Pterygota</taxon>
        <taxon>Neoptera</taxon>
        <taxon>Endopterygota</taxon>
        <taxon>Hymenoptera</taxon>
        <taxon>Apocrita</taxon>
        <taxon>Aculeata</taxon>
        <taxon>Formicoidea</taxon>
        <taxon>Formicidae</taxon>
        <taxon>Myrmicinae</taxon>
        <taxon>Cardiocondyla</taxon>
    </lineage>
</organism>
<reference evidence="10 11" key="1">
    <citation type="submission" date="2023-03" db="EMBL/GenBank/DDBJ databases">
        <title>High recombination rates correlate with genetic variation in Cardiocondyla obscurior ants.</title>
        <authorList>
            <person name="Errbii M."/>
        </authorList>
    </citation>
    <scope>NUCLEOTIDE SEQUENCE [LARGE SCALE GENOMIC DNA]</scope>
    <source>
        <strain evidence="10">Alpha-2009</strain>
        <tissue evidence="10">Whole body</tissue>
    </source>
</reference>
<sequence>MLKTFKCHQCDSIFDRASQLDYHRRSLHLGERSQICQICGKGFFRKADLRTHLNIHLGTNFHICEVCGRKFSHISNLIRHCRMHTGIKPYWCSICDKNFTQMSSLARHKLVIHGIPKKVAQQYYNPSFTNNKSRINNRALKENKVIIDYIDKILRLL</sequence>
<evidence type="ECO:0000259" key="9">
    <source>
        <dbReference type="PROSITE" id="PS50157"/>
    </source>
</evidence>
<dbReference type="InterPro" id="IPR013087">
    <property type="entry name" value="Znf_C2H2_type"/>
</dbReference>
<keyword evidence="6" id="KW-0238">DNA-binding</keyword>
<gene>
    <name evidence="10" type="ORF">PUN28_005307</name>
</gene>
<name>A0AAW2GFT0_9HYME</name>
<dbReference type="SMART" id="SM00355">
    <property type="entry name" value="ZnF_C2H2"/>
    <property type="match status" value="4"/>
</dbReference>
<dbReference type="SUPFAM" id="SSF57667">
    <property type="entry name" value="beta-beta-alpha zinc fingers"/>
    <property type="match status" value="2"/>
</dbReference>
<evidence type="ECO:0000256" key="7">
    <source>
        <dbReference type="ARBA" id="ARBA00023242"/>
    </source>
</evidence>
<dbReference type="GO" id="GO:0000978">
    <property type="term" value="F:RNA polymerase II cis-regulatory region sequence-specific DNA binding"/>
    <property type="evidence" value="ECO:0007669"/>
    <property type="project" value="TreeGrafter"/>
</dbReference>
<dbReference type="GO" id="GO:0008270">
    <property type="term" value="F:zinc ion binding"/>
    <property type="evidence" value="ECO:0007669"/>
    <property type="project" value="UniProtKB-KW"/>
</dbReference>
<proteinExistence type="predicted"/>
<dbReference type="FunFam" id="3.30.160.60:FF:000100">
    <property type="entry name" value="Zinc finger 45-like"/>
    <property type="match status" value="1"/>
</dbReference>
<dbReference type="EMBL" id="JADYXP020000004">
    <property type="protein sequence ID" value="KAL0126853.1"/>
    <property type="molecule type" value="Genomic_DNA"/>
</dbReference>
<keyword evidence="3" id="KW-0677">Repeat</keyword>
<keyword evidence="4 8" id="KW-0863">Zinc-finger</keyword>
<keyword evidence="11" id="KW-1185">Reference proteome</keyword>
<dbReference type="FunFam" id="3.30.160.60:FF:000690">
    <property type="entry name" value="Zinc finger protein 354C"/>
    <property type="match status" value="1"/>
</dbReference>
<evidence type="ECO:0000256" key="1">
    <source>
        <dbReference type="ARBA" id="ARBA00004123"/>
    </source>
</evidence>
<dbReference type="FunFam" id="3.30.160.60:FF:000340">
    <property type="entry name" value="zinc finger protein 473 isoform X1"/>
    <property type="match status" value="1"/>
</dbReference>
<feature type="domain" description="C2H2-type" evidence="9">
    <location>
        <begin position="34"/>
        <end position="61"/>
    </location>
</feature>
<evidence type="ECO:0000313" key="11">
    <source>
        <dbReference type="Proteomes" id="UP001430953"/>
    </source>
</evidence>
<dbReference type="Gene3D" id="3.30.160.60">
    <property type="entry name" value="Classic Zinc Finger"/>
    <property type="match status" value="4"/>
</dbReference>
<dbReference type="PROSITE" id="PS00028">
    <property type="entry name" value="ZINC_FINGER_C2H2_1"/>
    <property type="match status" value="4"/>
</dbReference>
<dbReference type="InterPro" id="IPR036236">
    <property type="entry name" value="Znf_C2H2_sf"/>
</dbReference>
<keyword evidence="2" id="KW-0479">Metal-binding</keyword>
<evidence type="ECO:0000256" key="8">
    <source>
        <dbReference type="PROSITE-ProRule" id="PRU00042"/>
    </source>
</evidence>
<dbReference type="GO" id="GO:0000785">
    <property type="term" value="C:chromatin"/>
    <property type="evidence" value="ECO:0007669"/>
    <property type="project" value="UniProtKB-ARBA"/>
</dbReference>
<dbReference type="PANTHER" id="PTHR24404:SF114">
    <property type="entry name" value="KLUMPFUSS, ISOFORM B-RELATED"/>
    <property type="match status" value="1"/>
</dbReference>
<feature type="domain" description="C2H2-type" evidence="9">
    <location>
        <begin position="62"/>
        <end position="89"/>
    </location>
</feature>
<evidence type="ECO:0000313" key="10">
    <source>
        <dbReference type="EMBL" id="KAL0126853.1"/>
    </source>
</evidence>
<evidence type="ECO:0000256" key="3">
    <source>
        <dbReference type="ARBA" id="ARBA00022737"/>
    </source>
</evidence>
<dbReference type="Pfam" id="PF00096">
    <property type="entry name" value="zf-C2H2"/>
    <property type="match status" value="4"/>
</dbReference>
<feature type="domain" description="C2H2-type" evidence="9">
    <location>
        <begin position="5"/>
        <end position="33"/>
    </location>
</feature>
<dbReference type="GO" id="GO:0040029">
    <property type="term" value="P:epigenetic regulation of gene expression"/>
    <property type="evidence" value="ECO:0007669"/>
    <property type="project" value="UniProtKB-ARBA"/>
</dbReference>
<dbReference type="GO" id="GO:0006357">
    <property type="term" value="P:regulation of transcription by RNA polymerase II"/>
    <property type="evidence" value="ECO:0007669"/>
    <property type="project" value="TreeGrafter"/>
</dbReference>
<protein>
    <recommendedName>
        <fullName evidence="9">C2H2-type domain-containing protein</fullName>
    </recommendedName>
</protein>
<comment type="subcellular location">
    <subcellularLocation>
        <location evidence="1">Nucleus</location>
    </subcellularLocation>
</comment>
<dbReference type="Proteomes" id="UP001430953">
    <property type="component" value="Unassembled WGS sequence"/>
</dbReference>
<keyword evidence="7" id="KW-0539">Nucleus</keyword>
<evidence type="ECO:0000256" key="4">
    <source>
        <dbReference type="ARBA" id="ARBA00022771"/>
    </source>
</evidence>
<dbReference type="AlphaFoldDB" id="A0AAW2GFT0"/>
<dbReference type="InterPro" id="IPR050589">
    <property type="entry name" value="Ikaros_C2H2-ZF"/>
</dbReference>